<sequence>QAEIILGKPFLTAASAHITYKNNGGESLAITDSRGQRFLVRGTIK</sequence>
<keyword evidence="2" id="KW-1185">Reference proteome</keyword>
<dbReference type="Proteomes" id="UP000037035">
    <property type="component" value="Unassembled WGS sequence"/>
</dbReference>
<dbReference type="VEuPathDB" id="FungiDB:VP01_13810g1"/>
<accession>A0A0L6VLZ3</accession>
<comment type="caution">
    <text evidence="1">The sequence shown here is derived from an EMBL/GenBank/DDBJ whole genome shotgun (WGS) entry which is preliminary data.</text>
</comment>
<feature type="non-terminal residue" evidence="1">
    <location>
        <position position="1"/>
    </location>
</feature>
<gene>
    <name evidence="1" type="ORF">VP01_13810g1</name>
</gene>
<proteinExistence type="predicted"/>
<name>A0A0L6VLZ3_9BASI</name>
<reference evidence="1 2" key="1">
    <citation type="submission" date="2015-08" db="EMBL/GenBank/DDBJ databases">
        <title>Next Generation Sequencing and Analysis of the Genome of Puccinia sorghi L Schw, the Causal Agent of Maize Common Rust.</title>
        <authorList>
            <person name="Rochi L."/>
            <person name="Burguener G."/>
            <person name="Darino M."/>
            <person name="Turjanski A."/>
            <person name="Kreff E."/>
            <person name="Dieguez M.J."/>
            <person name="Sacco F."/>
        </authorList>
    </citation>
    <scope>NUCLEOTIDE SEQUENCE [LARGE SCALE GENOMIC DNA]</scope>
    <source>
        <strain evidence="1 2">RO10H11247</strain>
    </source>
</reference>
<protein>
    <submittedName>
        <fullName evidence="1">Uncharacterized protein</fullName>
    </submittedName>
</protein>
<evidence type="ECO:0000313" key="2">
    <source>
        <dbReference type="Proteomes" id="UP000037035"/>
    </source>
</evidence>
<evidence type="ECO:0000313" key="1">
    <source>
        <dbReference type="EMBL" id="KNZ61592.1"/>
    </source>
</evidence>
<organism evidence="1 2">
    <name type="scientific">Puccinia sorghi</name>
    <dbReference type="NCBI Taxonomy" id="27349"/>
    <lineage>
        <taxon>Eukaryota</taxon>
        <taxon>Fungi</taxon>
        <taxon>Dikarya</taxon>
        <taxon>Basidiomycota</taxon>
        <taxon>Pucciniomycotina</taxon>
        <taxon>Pucciniomycetes</taxon>
        <taxon>Pucciniales</taxon>
        <taxon>Pucciniaceae</taxon>
        <taxon>Puccinia</taxon>
    </lineage>
</organism>
<dbReference type="AlphaFoldDB" id="A0A0L6VLZ3"/>
<dbReference type="EMBL" id="LAVV01004233">
    <property type="protein sequence ID" value="KNZ61592.1"/>
    <property type="molecule type" value="Genomic_DNA"/>
</dbReference>